<comment type="caution">
    <text evidence="1">The sequence shown here is derived from an EMBL/GenBank/DDBJ whole genome shotgun (WGS) entry which is preliminary data.</text>
</comment>
<organism evidence="1 2">
    <name type="scientific">Streblomastix strix</name>
    <dbReference type="NCBI Taxonomy" id="222440"/>
    <lineage>
        <taxon>Eukaryota</taxon>
        <taxon>Metamonada</taxon>
        <taxon>Preaxostyla</taxon>
        <taxon>Oxymonadida</taxon>
        <taxon>Streblomastigidae</taxon>
        <taxon>Streblomastix</taxon>
    </lineage>
</organism>
<sequence>MSIKSSDYLGRLSNSQRSDYVGEYMQLGEVLKSLSIHPQFFEISKQNFFNSSITELTSSGVKYTRTLFGARDKSARLIVQTFQLLNEILLQNQMHELISIVKKIQQLIGRQMLQATLKYYSKTADGREMSGHLQLWIGFSTACGPFNQFYQLKDATTLYGSAIYSREQAVISGNSLSDLCIKNSVRVSPLESMIEGKRHNGVFIDIRLREIDRQATAETVTTPFYYKIPQDITFCQILDLNQLNPIQKFFPVHTRNYATLHLQLQISDFLQDLKKPDIVYLLAKIGEVNKTLEYERYNVRIVNIPTQNQNYFKQFIGTRAYPDPTKTSITLMMHYLYDAFAKIIFDESSIPYVLNIGVIEELAGRVIEPQ</sequence>
<proteinExistence type="predicted"/>
<evidence type="ECO:0000313" key="2">
    <source>
        <dbReference type="Proteomes" id="UP000324800"/>
    </source>
</evidence>
<protein>
    <submittedName>
        <fullName evidence="1">Uncharacterized protein</fullName>
    </submittedName>
</protein>
<gene>
    <name evidence="1" type="ORF">EZS28_000506</name>
</gene>
<accession>A0A5J4XA31</accession>
<name>A0A5J4XA31_9EUKA</name>
<reference evidence="1 2" key="1">
    <citation type="submission" date="2019-03" db="EMBL/GenBank/DDBJ databases">
        <title>Single cell metagenomics reveals metabolic interactions within the superorganism composed of flagellate Streblomastix strix and complex community of Bacteroidetes bacteria on its surface.</title>
        <authorList>
            <person name="Treitli S.C."/>
            <person name="Kolisko M."/>
            <person name="Husnik F."/>
            <person name="Keeling P."/>
            <person name="Hampl V."/>
        </authorList>
    </citation>
    <scope>NUCLEOTIDE SEQUENCE [LARGE SCALE GENOMIC DNA]</scope>
    <source>
        <strain evidence="1">ST1C</strain>
    </source>
</reference>
<dbReference type="Proteomes" id="UP000324800">
    <property type="component" value="Unassembled WGS sequence"/>
</dbReference>
<dbReference type="EMBL" id="SNRW01000042">
    <property type="protein sequence ID" value="KAA6403960.1"/>
    <property type="molecule type" value="Genomic_DNA"/>
</dbReference>
<evidence type="ECO:0000313" key="1">
    <source>
        <dbReference type="EMBL" id="KAA6403960.1"/>
    </source>
</evidence>
<dbReference type="AlphaFoldDB" id="A0A5J4XA31"/>